<evidence type="ECO:0000256" key="11">
    <source>
        <dbReference type="SAM" id="Phobius"/>
    </source>
</evidence>
<evidence type="ECO:0000256" key="10">
    <source>
        <dbReference type="SAM" id="MobiDB-lite"/>
    </source>
</evidence>
<organism evidence="12 13">
    <name type="scientific">Maudiozyma humilis</name>
    <name type="common">Sour dough yeast</name>
    <name type="synonym">Kazachstania humilis</name>
    <dbReference type="NCBI Taxonomy" id="51915"/>
    <lineage>
        <taxon>Eukaryota</taxon>
        <taxon>Fungi</taxon>
        <taxon>Dikarya</taxon>
        <taxon>Ascomycota</taxon>
        <taxon>Saccharomycotina</taxon>
        <taxon>Saccharomycetes</taxon>
        <taxon>Saccharomycetales</taxon>
        <taxon>Saccharomycetaceae</taxon>
        <taxon>Maudiozyma</taxon>
    </lineage>
</organism>
<proteinExistence type="inferred from homology"/>
<reference evidence="12 13" key="1">
    <citation type="journal article" date="2023" name="Elife">
        <title>Identification of key yeast species and microbe-microbe interactions impacting larval growth of Drosophila in the wild.</title>
        <authorList>
            <person name="Mure A."/>
            <person name="Sugiura Y."/>
            <person name="Maeda R."/>
            <person name="Honda K."/>
            <person name="Sakurai N."/>
            <person name="Takahashi Y."/>
            <person name="Watada M."/>
            <person name="Katoh T."/>
            <person name="Gotoh A."/>
            <person name="Gotoh Y."/>
            <person name="Taniguchi I."/>
            <person name="Nakamura K."/>
            <person name="Hayashi T."/>
            <person name="Katayama T."/>
            <person name="Uemura T."/>
            <person name="Hattori Y."/>
        </authorList>
    </citation>
    <scope>NUCLEOTIDE SEQUENCE [LARGE SCALE GENOMIC DNA]</scope>
    <source>
        <strain evidence="12 13">KH-74</strain>
    </source>
</reference>
<evidence type="ECO:0000256" key="3">
    <source>
        <dbReference type="ARBA" id="ARBA00005316"/>
    </source>
</evidence>
<keyword evidence="9" id="KW-0325">Glycoprotein</keyword>
<dbReference type="InterPro" id="IPR019540">
    <property type="entry name" value="PtdIno-glycan_biosynth_class_S"/>
</dbReference>
<dbReference type="AlphaFoldDB" id="A0AAV5S4R9"/>
<evidence type="ECO:0000256" key="9">
    <source>
        <dbReference type="ARBA" id="ARBA00023180"/>
    </source>
</evidence>
<name>A0AAV5S4R9_MAUHU</name>
<comment type="pathway">
    <text evidence="2">Glycolipid biosynthesis; glycosylphosphatidylinositol-anchor biosynthesis.</text>
</comment>
<accession>A0AAV5S4R9</accession>
<sequence length="537" mass="61936">MSTFPLRKWAGIAFVAVYLLLGVPLWYKLTTIYRAPLPRDYINSLHNNRFQDVHLTIPVFIKSDTYKFPDIHEATQIQVNHLMNTKEQDIKWSLQILPYNETFIEEARDQGEEYHIVTLMLEDFVGFNAAYDSKNTIVYFNDENVVNNDLPFFVAQTLVEHTFNVEWQYFSESRLMQSGNNNVAINYNPDVHLSINLLNGDGSPIDWEIDETLKIYFTPLREFLSPLVNFTVDTTVTYFNDLNLHNVNNTNTTTWKDISHIIDLSELSSMNHFTENSVVNLAVVFPSNTTTPEGLQFIDSEDNSNWKSFIVPRWGVLILNKYPLAPNTILTRDYLDAIMYKFSNDLFELLGLTSDMKDIFSPVITIDSFKRVRILQNMEKSIETLWSLVKLTEQFEQMTIPEEVLENLKKVLEIRLQVVDILNDPLRGDDNSWNEALRLSNDMVKESETAFFHGEMLKQNFFPQEHKLAVYLPLMGPISIVLLTGIISLFKEPSGTTEKETEKELTKDEEEEKKESIEAASVDAIDGVDEIQSEASS</sequence>
<dbReference type="Pfam" id="PF10510">
    <property type="entry name" value="PIG-S"/>
    <property type="match status" value="1"/>
</dbReference>
<comment type="subcellular location">
    <subcellularLocation>
        <location evidence="1">Endoplasmic reticulum membrane</location>
        <topology evidence="1">Multi-pass membrane protein</topology>
    </subcellularLocation>
</comment>
<keyword evidence="4" id="KW-0337">GPI-anchor biosynthesis</keyword>
<feature type="compositionally biased region" description="Basic and acidic residues" evidence="10">
    <location>
        <begin position="497"/>
        <end position="506"/>
    </location>
</feature>
<evidence type="ECO:0000256" key="8">
    <source>
        <dbReference type="ARBA" id="ARBA00023136"/>
    </source>
</evidence>
<evidence type="ECO:0000313" key="12">
    <source>
        <dbReference type="EMBL" id="GMM58713.1"/>
    </source>
</evidence>
<dbReference type="PANTHER" id="PTHR21072:SF13">
    <property type="entry name" value="GPI TRANSAMIDASE COMPONENT PIG-S"/>
    <property type="match status" value="1"/>
</dbReference>
<dbReference type="GO" id="GO:0016255">
    <property type="term" value="P:attachment of GPI anchor to protein"/>
    <property type="evidence" value="ECO:0007669"/>
    <property type="project" value="InterPro"/>
</dbReference>
<evidence type="ECO:0000313" key="13">
    <source>
        <dbReference type="Proteomes" id="UP001377567"/>
    </source>
</evidence>
<gene>
    <name evidence="12" type="ORF">DAKH74_053300</name>
</gene>
<evidence type="ECO:0000256" key="5">
    <source>
        <dbReference type="ARBA" id="ARBA00022692"/>
    </source>
</evidence>
<evidence type="ECO:0000256" key="1">
    <source>
        <dbReference type="ARBA" id="ARBA00004477"/>
    </source>
</evidence>
<feature type="transmembrane region" description="Helical" evidence="11">
    <location>
        <begin position="9"/>
        <end position="27"/>
    </location>
</feature>
<keyword evidence="7 11" id="KW-1133">Transmembrane helix</keyword>
<dbReference type="GO" id="GO:0042765">
    <property type="term" value="C:GPI-anchor transamidase complex"/>
    <property type="evidence" value="ECO:0007669"/>
    <property type="project" value="InterPro"/>
</dbReference>
<protein>
    <submittedName>
        <fullName evidence="12">GPI-anchor transamidase</fullName>
    </submittedName>
</protein>
<keyword evidence="8 11" id="KW-0472">Membrane</keyword>
<dbReference type="GO" id="GO:0006506">
    <property type="term" value="P:GPI anchor biosynthetic process"/>
    <property type="evidence" value="ECO:0007669"/>
    <property type="project" value="UniProtKB-KW"/>
</dbReference>
<keyword evidence="6" id="KW-0256">Endoplasmic reticulum</keyword>
<evidence type="ECO:0000256" key="4">
    <source>
        <dbReference type="ARBA" id="ARBA00022502"/>
    </source>
</evidence>
<feature type="compositionally biased region" description="Acidic residues" evidence="10">
    <location>
        <begin position="526"/>
        <end position="537"/>
    </location>
</feature>
<dbReference type="EMBL" id="BTGD01000025">
    <property type="protein sequence ID" value="GMM58713.1"/>
    <property type="molecule type" value="Genomic_DNA"/>
</dbReference>
<evidence type="ECO:0000256" key="7">
    <source>
        <dbReference type="ARBA" id="ARBA00022989"/>
    </source>
</evidence>
<keyword evidence="13" id="KW-1185">Reference proteome</keyword>
<dbReference type="PANTHER" id="PTHR21072">
    <property type="entry name" value="GPI TRANSAMIDASE COMPONENT PIG-S"/>
    <property type="match status" value="1"/>
</dbReference>
<keyword evidence="5 11" id="KW-0812">Transmembrane</keyword>
<feature type="transmembrane region" description="Helical" evidence="11">
    <location>
        <begin position="468"/>
        <end position="490"/>
    </location>
</feature>
<evidence type="ECO:0000256" key="2">
    <source>
        <dbReference type="ARBA" id="ARBA00004687"/>
    </source>
</evidence>
<dbReference type="Proteomes" id="UP001377567">
    <property type="component" value="Unassembled WGS sequence"/>
</dbReference>
<comment type="caution">
    <text evidence="12">The sequence shown here is derived from an EMBL/GenBank/DDBJ whole genome shotgun (WGS) entry which is preliminary data.</text>
</comment>
<evidence type="ECO:0000256" key="6">
    <source>
        <dbReference type="ARBA" id="ARBA00022824"/>
    </source>
</evidence>
<feature type="region of interest" description="Disordered" evidence="10">
    <location>
        <begin position="493"/>
        <end position="537"/>
    </location>
</feature>
<comment type="similarity">
    <text evidence="3">Belongs to the PIGS family.</text>
</comment>